<keyword evidence="3" id="KW-1185">Reference proteome</keyword>
<dbReference type="AlphaFoldDB" id="A0A7J7D0B4"/>
<sequence>MDREANLPVPSVQPTASKNLIPQIANPDTTTSSSSSFSSSSPPPDFLRHVQAAFKRHRPLGTMQSSSIGPRRMFVPQREASRSSASNVGFKVDTKKSHDVVSPSQSHALKEPMARPKTAATVVGKTLEDASITTPSISSTLTKTFDDGINPFGVPTGDSSIQACCWS</sequence>
<organism evidence="2 3">
    <name type="scientific">Tripterygium wilfordii</name>
    <name type="common">Thunder God vine</name>
    <dbReference type="NCBI Taxonomy" id="458696"/>
    <lineage>
        <taxon>Eukaryota</taxon>
        <taxon>Viridiplantae</taxon>
        <taxon>Streptophyta</taxon>
        <taxon>Embryophyta</taxon>
        <taxon>Tracheophyta</taxon>
        <taxon>Spermatophyta</taxon>
        <taxon>Magnoliopsida</taxon>
        <taxon>eudicotyledons</taxon>
        <taxon>Gunneridae</taxon>
        <taxon>Pentapetalae</taxon>
        <taxon>rosids</taxon>
        <taxon>fabids</taxon>
        <taxon>Celastrales</taxon>
        <taxon>Celastraceae</taxon>
        <taxon>Tripterygium</taxon>
    </lineage>
</organism>
<dbReference type="InParanoid" id="A0A7J7D0B4"/>
<accession>A0A7J7D0B4</accession>
<evidence type="ECO:0000256" key="1">
    <source>
        <dbReference type="SAM" id="MobiDB-lite"/>
    </source>
</evidence>
<dbReference type="Proteomes" id="UP000593562">
    <property type="component" value="Unassembled WGS sequence"/>
</dbReference>
<feature type="region of interest" description="Disordered" evidence="1">
    <location>
        <begin position="77"/>
        <end position="107"/>
    </location>
</feature>
<feature type="compositionally biased region" description="Low complexity" evidence="1">
    <location>
        <begin position="27"/>
        <end position="40"/>
    </location>
</feature>
<evidence type="ECO:0000313" key="2">
    <source>
        <dbReference type="EMBL" id="KAF5739679.1"/>
    </source>
</evidence>
<evidence type="ECO:0000313" key="3">
    <source>
        <dbReference type="Proteomes" id="UP000593562"/>
    </source>
</evidence>
<feature type="region of interest" description="Disordered" evidence="1">
    <location>
        <begin position="1"/>
        <end position="47"/>
    </location>
</feature>
<reference evidence="2 3" key="1">
    <citation type="journal article" date="2020" name="Nat. Commun.">
        <title>Genome of Tripterygium wilfordii and identification of cytochrome P450 involved in triptolide biosynthesis.</title>
        <authorList>
            <person name="Tu L."/>
            <person name="Su P."/>
            <person name="Zhang Z."/>
            <person name="Gao L."/>
            <person name="Wang J."/>
            <person name="Hu T."/>
            <person name="Zhou J."/>
            <person name="Zhang Y."/>
            <person name="Zhao Y."/>
            <person name="Liu Y."/>
            <person name="Song Y."/>
            <person name="Tong Y."/>
            <person name="Lu Y."/>
            <person name="Yang J."/>
            <person name="Xu C."/>
            <person name="Jia M."/>
            <person name="Peters R.J."/>
            <person name="Huang L."/>
            <person name="Gao W."/>
        </authorList>
    </citation>
    <scope>NUCLEOTIDE SEQUENCE [LARGE SCALE GENOMIC DNA]</scope>
    <source>
        <strain evidence="3">cv. XIE 37</strain>
        <tissue evidence="2">Leaf</tissue>
    </source>
</reference>
<dbReference type="EMBL" id="JAAARO010000012">
    <property type="protein sequence ID" value="KAF5739679.1"/>
    <property type="molecule type" value="Genomic_DNA"/>
</dbReference>
<name>A0A7J7D0B4_TRIWF</name>
<protein>
    <submittedName>
        <fullName evidence="2">Uncharacterized protein</fullName>
    </submittedName>
</protein>
<comment type="caution">
    <text evidence="2">The sequence shown here is derived from an EMBL/GenBank/DDBJ whole genome shotgun (WGS) entry which is preliminary data.</text>
</comment>
<proteinExistence type="predicted"/>
<gene>
    <name evidence="2" type="ORF">HS088_TW12G00888</name>
</gene>